<evidence type="ECO:0000313" key="2">
    <source>
        <dbReference type="Proteomes" id="UP000069272"/>
    </source>
</evidence>
<reference evidence="1 2" key="1">
    <citation type="journal article" date="2017" name="G3 (Bethesda)">
        <title>The Physical Genome Mapping of Anopheles albimanus Corrected Scaffold Misassemblies and Identified Interarm Rearrangements in Genus Anopheles.</title>
        <authorList>
            <person name="Artemov G.N."/>
            <person name="Peery A.N."/>
            <person name="Jiang X."/>
            <person name="Tu Z."/>
            <person name="Stegniy V.N."/>
            <person name="Sharakhova M.V."/>
            <person name="Sharakhov I.V."/>
        </authorList>
    </citation>
    <scope>NUCLEOTIDE SEQUENCE [LARGE SCALE GENOMIC DNA]</scope>
    <source>
        <strain evidence="1 2">ALBI9_A</strain>
    </source>
</reference>
<protein>
    <submittedName>
        <fullName evidence="1">Uncharacterized protein</fullName>
    </submittedName>
</protein>
<accession>A0A182F523</accession>
<organism evidence="1 2">
    <name type="scientific">Anopheles albimanus</name>
    <name type="common">New world malaria mosquito</name>
    <dbReference type="NCBI Taxonomy" id="7167"/>
    <lineage>
        <taxon>Eukaryota</taxon>
        <taxon>Metazoa</taxon>
        <taxon>Ecdysozoa</taxon>
        <taxon>Arthropoda</taxon>
        <taxon>Hexapoda</taxon>
        <taxon>Insecta</taxon>
        <taxon>Pterygota</taxon>
        <taxon>Neoptera</taxon>
        <taxon>Endopterygota</taxon>
        <taxon>Diptera</taxon>
        <taxon>Nematocera</taxon>
        <taxon>Culicoidea</taxon>
        <taxon>Culicidae</taxon>
        <taxon>Anophelinae</taxon>
        <taxon>Anopheles</taxon>
    </lineage>
</organism>
<keyword evidence="2" id="KW-1185">Reference proteome</keyword>
<dbReference type="AlphaFoldDB" id="A0A182F523"/>
<dbReference type="EnsemblMetazoa" id="AALB001565-RA">
    <property type="protein sequence ID" value="AALB001565-PA"/>
    <property type="gene ID" value="AALB001565"/>
</dbReference>
<reference evidence="1" key="2">
    <citation type="submission" date="2022-08" db="UniProtKB">
        <authorList>
            <consortium name="EnsemblMetazoa"/>
        </authorList>
    </citation>
    <scope>IDENTIFICATION</scope>
    <source>
        <strain evidence="1">STECLA/ALBI9_A</strain>
    </source>
</reference>
<evidence type="ECO:0000313" key="1">
    <source>
        <dbReference type="EnsemblMetazoa" id="AALB001565-PA"/>
    </source>
</evidence>
<dbReference type="Proteomes" id="UP000069272">
    <property type="component" value="Chromosome 2L"/>
</dbReference>
<sequence length="121" mass="13516">MRKGFSEAKMMWRMIDWWCGTEATELNHSVNCGKRLDCSPGAGVGSEGVMRETRPHRPMVTMVCRPTPPAPPDTALLDKGKMTTTTTTTTTVRIASNLVAVPELPRLRVRRRCAGPERLEY</sequence>
<proteinExistence type="predicted"/>
<name>A0A182F523_ANOAL</name>
<dbReference type="VEuPathDB" id="VectorBase:AALB001565"/>